<dbReference type="PANTHER" id="PTHR30580:SF0">
    <property type="entry name" value="PRIMOSOMAL PROTEIN N"/>
    <property type="match status" value="1"/>
</dbReference>
<keyword evidence="2" id="KW-0235">DNA replication</keyword>
<keyword evidence="6" id="KW-0067">ATP-binding</keyword>
<dbReference type="PROSITE" id="PS51192">
    <property type="entry name" value="HELICASE_ATP_BIND_1"/>
    <property type="match status" value="1"/>
</dbReference>
<evidence type="ECO:0000256" key="3">
    <source>
        <dbReference type="ARBA" id="ARBA00022723"/>
    </source>
</evidence>
<feature type="non-terminal residue" evidence="9">
    <location>
        <position position="1"/>
    </location>
</feature>
<dbReference type="Gene3D" id="3.40.50.300">
    <property type="entry name" value="P-loop containing nucleotide triphosphate hydrolases"/>
    <property type="match status" value="2"/>
</dbReference>
<dbReference type="Proteomes" id="UP000697710">
    <property type="component" value="Unassembled WGS sequence"/>
</dbReference>
<dbReference type="GO" id="GO:0006302">
    <property type="term" value="P:double-strand break repair"/>
    <property type="evidence" value="ECO:0007669"/>
    <property type="project" value="InterPro"/>
</dbReference>
<reference evidence="9" key="1">
    <citation type="submission" date="2020-04" db="EMBL/GenBank/DDBJ databases">
        <authorList>
            <person name="Zhang T."/>
        </authorList>
    </citation>
    <scope>NUCLEOTIDE SEQUENCE</scope>
    <source>
        <strain evidence="9">HKST-UBA01</strain>
    </source>
</reference>
<dbReference type="Pfam" id="PF18319">
    <property type="entry name" value="Zn_ribbon_PriA"/>
    <property type="match status" value="1"/>
</dbReference>
<keyword evidence="7" id="KW-0238">DNA-binding</keyword>
<gene>
    <name evidence="9" type="primary">priA</name>
    <name evidence="9" type="ORF">KC729_13505</name>
</gene>
<dbReference type="GO" id="GO:0005524">
    <property type="term" value="F:ATP binding"/>
    <property type="evidence" value="ECO:0007669"/>
    <property type="project" value="UniProtKB-KW"/>
</dbReference>
<keyword evidence="1" id="KW-0639">Primosome</keyword>
<organism evidence="9 10">
    <name type="scientific">Eiseniibacteriota bacterium</name>
    <dbReference type="NCBI Taxonomy" id="2212470"/>
    <lineage>
        <taxon>Bacteria</taxon>
        <taxon>Candidatus Eiseniibacteriota</taxon>
    </lineage>
</organism>
<sequence length="486" mass="54093">ILARVAARFPDQVGLYHSQSGEGARRDVWARAGAGALPVVVGARSAVFVPMPKLRLVIVDEEHEPAYKQEESPRYHGRDVALYRARMARALAILGSATPSLETRANAEGGKYTRLLLPERIDSRPHARVHLVDMAEVARDLAGGEGGRRKPRPPIFSPYLQRAIQDRLDRSEQIILFLNRRGHSTAVQCGTCGASVQCKQCDVVLTYHRADDHLRCHYCNAISPPPRVCTSCEGAYFYYGGFGTQRVEEALHDIYPTARIERMDRDTTRRRGSHTRLVESMEKGEIDILLGTQMVAKGFDFHGVTLVGVLQADQELLLPDFRAGERGFQVLTQVAGRSGRGSNPGEVIFQTLMAEHYVIEAAAAQDYESFAAKEIVYRQELGYPPFRRMLHLLVDGPKEPQVEARAESLRQLLRAEIARKRGAVQVLGPAPMPISRLKGQYRWHLSLLARSREALHRLGELALTTPAPSGLSRTRVMADVDPLSMV</sequence>
<dbReference type="GO" id="GO:0043138">
    <property type="term" value="F:3'-5' DNA helicase activity"/>
    <property type="evidence" value="ECO:0007669"/>
    <property type="project" value="TreeGrafter"/>
</dbReference>
<dbReference type="GO" id="GO:0006270">
    <property type="term" value="P:DNA replication initiation"/>
    <property type="evidence" value="ECO:0007669"/>
    <property type="project" value="TreeGrafter"/>
</dbReference>
<dbReference type="EMBL" id="JAGQHR010000453">
    <property type="protein sequence ID" value="MCA9728700.1"/>
    <property type="molecule type" value="Genomic_DNA"/>
</dbReference>
<protein>
    <submittedName>
        <fullName evidence="9">Primosomal protein N</fullName>
    </submittedName>
</protein>
<reference evidence="9" key="2">
    <citation type="journal article" date="2021" name="Microbiome">
        <title>Successional dynamics and alternative stable states in a saline activated sludge microbial community over 9 years.</title>
        <authorList>
            <person name="Wang Y."/>
            <person name="Ye J."/>
            <person name="Ju F."/>
            <person name="Liu L."/>
            <person name="Boyd J.A."/>
            <person name="Deng Y."/>
            <person name="Parks D.H."/>
            <person name="Jiang X."/>
            <person name="Yin X."/>
            <person name="Woodcroft B.J."/>
            <person name="Tyson G.W."/>
            <person name="Hugenholtz P."/>
            <person name="Polz M.F."/>
            <person name="Zhang T."/>
        </authorList>
    </citation>
    <scope>NUCLEOTIDE SEQUENCE</scope>
    <source>
        <strain evidence="9">HKST-UBA01</strain>
    </source>
</reference>
<dbReference type="GO" id="GO:0046872">
    <property type="term" value="F:metal ion binding"/>
    <property type="evidence" value="ECO:0007669"/>
    <property type="project" value="UniProtKB-KW"/>
</dbReference>
<dbReference type="Pfam" id="PF18074">
    <property type="entry name" value="PriA_C"/>
    <property type="match status" value="1"/>
</dbReference>
<evidence type="ECO:0000256" key="1">
    <source>
        <dbReference type="ARBA" id="ARBA00022515"/>
    </source>
</evidence>
<dbReference type="InterPro" id="IPR005259">
    <property type="entry name" value="PriA"/>
</dbReference>
<accession>A0A956LZP0</accession>
<dbReference type="AlphaFoldDB" id="A0A956LZP0"/>
<feature type="domain" description="Helicase ATP-binding" evidence="8">
    <location>
        <begin position="1"/>
        <end position="117"/>
    </location>
</feature>
<dbReference type="PANTHER" id="PTHR30580">
    <property type="entry name" value="PRIMOSOMAL PROTEIN N"/>
    <property type="match status" value="1"/>
</dbReference>
<dbReference type="Pfam" id="PF00271">
    <property type="entry name" value="Helicase_C"/>
    <property type="match status" value="1"/>
</dbReference>
<evidence type="ECO:0000259" key="8">
    <source>
        <dbReference type="PROSITE" id="PS51192"/>
    </source>
</evidence>
<proteinExistence type="predicted"/>
<dbReference type="NCBIfam" id="TIGR00595">
    <property type="entry name" value="priA"/>
    <property type="match status" value="1"/>
</dbReference>
<dbReference type="SUPFAM" id="SSF52540">
    <property type="entry name" value="P-loop containing nucleoside triphosphate hydrolases"/>
    <property type="match status" value="2"/>
</dbReference>
<evidence type="ECO:0000256" key="5">
    <source>
        <dbReference type="ARBA" id="ARBA00022833"/>
    </source>
</evidence>
<dbReference type="InterPro" id="IPR014001">
    <property type="entry name" value="Helicase_ATP-bd"/>
</dbReference>
<dbReference type="GO" id="GO:0006310">
    <property type="term" value="P:DNA recombination"/>
    <property type="evidence" value="ECO:0007669"/>
    <property type="project" value="InterPro"/>
</dbReference>
<dbReference type="InterPro" id="IPR040498">
    <property type="entry name" value="PriA_CRR"/>
</dbReference>
<keyword evidence="3" id="KW-0479">Metal-binding</keyword>
<dbReference type="InterPro" id="IPR001650">
    <property type="entry name" value="Helicase_C-like"/>
</dbReference>
<dbReference type="SMART" id="SM00490">
    <property type="entry name" value="HELICc"/>
    <property type="match status" value="1"/>
</dbReference>
<evidence type="ECO:0000313" key="9">
    <source>
        <dbReference type="EMBL" id="MCA9728700.1"/>
    </source>
</evidence>
<dbReference type="InterPro" id="IPR027417">
    <property type="entry name" value="P-loop_NTPase"/>
</dbReference>
<dbReference type="InterPro" id="IPR041236">
    <property type="entry name" value="PriA_C"/>
</dbReference>
<name>A0A956LZP0_UNCEI</name>
<evidence type="ECO:0000256" key="4">
    <source>
        <dbReference type="ARBA" id="ARBA00022741"/>
    </source>
</evidence>
<dbReference type="GO" id="GO:0006269">
    <property type="term" value="P:DNA replication, synthesis of primer"/>
    <property type="evidence" value="ECO:0007669"/>
    <property type="project" value="UniProtKB-KW"/>
</dbReference>
<evidence type="ECO:0000313" key="10">
    <source>
        <dbReference type="Proteomes" id="UP000697710"/>
    </source>
</evidence>
<dbReference type="GO" id="GO:0003677">
    <property type="term" value="F:DNA binding"/>
    <property type="evidence" value="ECO:0007669"/>
    <property type="project" value="UniProtKB-KW"/>
</dbReference>
<keyword evidence="4" id="KW-0547">Nucleotide-binding</keyword>
<evidence type="ECO:0000256" key="7">
    <source>
        <dbReference type="ARBA" id="ARBA00023125"/>
    </source>
</evidence>
<evidence type="ECO:0000256" key="6">
    <source>
        <dbReference type="ARBA" id="ARBA00022840"/>
    </source>
</evidence>
<evidence type="ECO:0000256" key="2">
    <source>
        <dbReference type="ARBA" id="ARBA00022705"/>
    </source>
</evidence>
<keyword evidence="5" id="KW-0862">Zinc</keyword>
<dbReference type="GO" id="GO:1990077">
    <property type="term" value="C:primosome complex"/>
    <property type="evidence" value="ECO:0007669"/>
    <property type="project" value="UniProtKB-KW"/>
</dbReference>
<comment type="caution">
    <text evidence="9">The sequence shown here is derived from an EMBL/GenBank/DDBJ whole genome shotgun (WGS) entry which is preliminary data.</text>
</comment>